<evidence type="ECO:0000313" key="4">
    <source>
        <dbReference type="Proteomes" id="UP001139031"/>
    </source>
</evidence>
<sequence length="249" mass="25499">MKKLDGKIAIITGGTTGIGLASAKLFAAEGARVTVTGTNPQTLATARRDLEGLAEVVASDAGSAAEIEQLARDAGARHGRVDVLFLNAGITRYGLLTAIDEQAVDESLRVNFKGPWLAVRSFAPLMPRGASIVVNTSMTHLVGRPYTGVYAATKAALASLTRTAAAELAGAGVRVNAVSPGPVDTPIHAKAGLAAGVQGWASQIPLGRVGAPDDIARVALFLASDDSSFMTGEELLVDGGMTRLLRQGG</sequence>
<keyword evidence="2" id="KW-0560">Oxidoreductase</keyword>
<dbReference type="InterPro" id="IPR002347">
    <property type="entry name" value="SDR_fam"/>
</dbReference>
<dbReference type="SUPFAM" id="SSF51735">
    <property type="entry name" value="NAD(P)-binding Rossmann-fold domains"/>
    <property type="match status" value="1"/>
</dbReference>
<dbReference type="InterPro" id="IPR051122">
    <property type="entry name" value="SDR_DHRS6-like"/>
</dbReference>
<comment type="caution">
    <text evidence="3">The sequence shown here is derived from an EMBL/GenBank/DDBJ whole genome shotgun (WGS) entry which is preliminary data.</text>
</comment>
<reference evidence="3" key="1">
    <citation type="submission" date="2021-08" db="EMBL/GenBank/DDBJ databases">
        <authorList>
            <person name="Stevens D.C."/>
        </authorList>
    </citation>
    <scope>NUCLEOTIDE SEQUENCE</scope>
    <source>
        <strain evidence="3">DSM 53165</strain>
    </source>
</reference>
<dbReference type="PANTHER" id="PTHR43477:SF1">
    <property type="entry name" value="DIHYDROANTICAPSIN 7-DEHYDROGENASE"/>
    <property type="match status" value="1"/>
</dbReference>
<evidence type="ECO:0000256" key="1">
    <source>
        <dbReference type="ARBA" id="ARBA00006484"/>
    </source>
</evidence>
<dbReference type="Pfam" id="PF13561">
    <property type="entry name" value="adh_short_C2"/>
    <property type="match status" value="1"/>
</dbReference>
<dbReference type="Gene3D" id="3.40.50.720">
    <property type="entry name" value="NAD(P)-binding Rossmann-like Domain"/>
    <property type="match status" value="1"/>
</dbReference>
<dbReference type="EMBL" id="JAIRAU010000037">
    <property type="protein sequence ID" value="MBZ5712984.1"/>
    <property type="molecule type" value="Genomic_DNA"/>
</dbReference>
<proteinExistence type="inferred from homology"/>
<dbReference type="PRINTS" id="PR00081">
    <property type="entry name" value="GDHRDH"/>
</dbReference>
<dbReference type="RefSeq" id="WP_224194737.1">
    <property type="nucleotide sequence ID" value="NZ_JAIRAU010000037.1"/>
</dbReference>
<dbReference type="PANTHER" id="PTHR43477">
    <property type="entry name" value="DIHYDROANTICAPSIN 7-DEHYDROGENASE"/>
    <property type="match status" value="1"/>
</dbReference>
<organism evidence="3 4">
    <name type="scientific">Nannocystis pusilla</name>
    <dbReference type="NCBI Taxonomy" id="889268"/>
    <lineage>
        <taxon>Bacteria</taxon>
        <taxon>Pseudomonadati</taxon>
        <taxon>Myxococcota</taxon>
        <taxon>Polyangia</taxon>
        <taxon>Nannocystales</taxon>
        <taxon>Nannocystaceae</taxon>
        <taxon>Nannocystis</taxon>
    </lineage>
</organism>
<dbReference type="PROSITE" id="PS00061">
    <property type="entry name" value="ADH_SHORT"/>
    <property type="match status" value="1"/>
</dbReference>
<name>A0ABS7TXQ5_9BACT</name>
<dbReference type="Proteomes" id="UP001139031">
    <property type="component" value="Unassembled WGS sequence"/>
</dbReference>
<keyword evidence="4" id="KW-1185">Reference proteome</keyword>
<accession>A0ABS7TXQ5</accession>
<protein>
    <submittedName>
        <fullName evidence="3">SDR family oxidoreductase</fullName>
    </submittedName>
</protein>
<evidence type="ECO:0000256" key="2">
    <source>
        <dbReference type="ARBA" id="ARBA00023002"/>
    </source>
</evidence>
<dbReference type="InterPro" id="IPR020904">
    <property type="entry name" value="Sc_DH/Rdtase_CS"/>
</dbReference>
<dbReference type="InterPro" id="IPR036291">
    <property type="entry name" value="NAD(P)-bd_dom_sf"/>
</dbReference>
<dbReference type="PRINTS" id="PR00080">
    <property type="entry name" value="SDRFAMILY"/>
</dbReference>
<dbReference type="CDD" id="cd05233">
    <property type="entry name" value="SDR_c"/>
    <property type="match status" value="1"/>
</dbReference>
<gene>
    <name evidence="3" type="ORF">K7C98_27415</name>
</gene>
<comment type="similarity">
    <text evidence="1">Belongs to the short-chain dehydrogenases/reductases (SDR) family.</text>
</comment>
<evidence type="ECO:0000313" key="3">
    <source>
        <dbReference type="EMBL" id="MBZ5712984.1"/>
    </source>
</evidence>